<dbReference type="PANTHER" id="PTHR30365:SF15">
    <property type="entry name" value="CYTOCHROME BD UBIQUINOL OXIDASE SUBUNIT 1"/>
    <property type="match status" value="1"/>
</dbReference>
<keyword evidence="11 12" id="KW-0472">Membrane</keyword>
<keyword evidence="4 12" id="KW-1003">Cell membrane</keyword>
<dbReference type="PANTHER" id="PTHR30365">
    <property type="entry name" value="CYTOCHROME D UBIQUINOL OXIDASE"/>
    <property type="match status" value="1"/>
</dbReference>
<dbReference type="GO" id="GO:0016682">
    <property type="term" value="F:oxidoreductase activity, acting on diphenols and related substances as donors, oxygen as acceptor"/>
    <property type="evidence" value="ECO:0007669"/>
    <property type="project" value="TreeGrafter"/>
</dbReference>
<sequence length="518" mass="57469">MEALDLARWQFGITTVYHFIFVPLTIGLSLLVAIMHTRAVFSKDPVRKDAWTRMTKFFGSMLIVNFGIGIATGIVQEFQFGMNWSEYARYVGDVFGAPLALEGLAAFFLESVFLGLWIFGWGKMPEKIHLLTIWAVAIGTTLSAYFIIAANSFMQHPVGAMLNPETGRAELDPSQGSILAVLTNVTALAAFPHVVSGAWLVAGAFLTGVASWHMVTHHRRARQLGLDTEEGQEQHLASRDLYRPTVRFGVIAMCVSAVVLVISGDVQAKLMFEQQPMKMASAEAHCETSREVPFSILTVGGPDAFSEDCDGVTHLIEIPYVTSILATNDPHAELQGVDDLNAQYKEQFGETALNIHGDEVEVDYRPNLFVTYWSFRLMMGLAAFSGILALWALWVTRGKRENARTTGSRAFQWFAVLSIPMPFFANSAGWVFTEIGRQPWVVHPNPLDPTVRLMTMQGVSANPGWMVLTSLVAFTLVYGVLAVIWFQMMRKAALKGAPLPKRDERTQELDTPTLSFDY</sequence>
<evidence type="ECO:0000313" key="13">
    <source>
        <dbReference type="EMBL" id="HJG91182.1"/>
    </source>
</evidence>
<dbReference type="GO" id="GO:0009055">
    <property type="term" value="F:electron transfer activity"/>
    <property type="evidence" value="ECO:0007669"/>
    <property type="project" value="UniProtKB-UniRule"/>
</dbReference>
<name>A0A921MVE2_9MICO</name>
<protein>
    <submittedName>
        <fullName evidence="13">Cytochrome ubiquinol oxidase subunit I</fullName>
    </submittedName>
</protein>
<dbReference type="GO" id="GO:0020037">
    <property type="term" value="F:heme binding"/>
    <property type="evidence" value="ECO:0007669"/>
    <property type="project" value="TreeGrafter"/>
</dbReference>
<gene>
    <name evidence="13" type="ORF">K8V81_05600</name>
</gene>
<keyword evidence="3 12" id="KW-0813">Transport</keyword>
<dbReference type="AlphaFoldDB" id="A0A921MVE2"/>
<evidence type="ECO:0000256" key="3">
    <source>
        <dbReference type="ARBA" id="ARBA00022448"/>
    </source>
</evidence>
<evidence type="ECO:0000256" key="5">
    <source>
        <dbReference type="ARBA" id="ARBA00022617"/>
    </source>
</evidence>
<dbReference type="EMBL" id="DYUE01000140">
    <property type="protein sequence ID" value="HJG91182.1"/>
    <property type="molecule type" value="Genomic_DNA"/>
</dbReference>
<evidence type="ECO:0000256" key="1">
    <source>
        <dbReference type="ARBA" id="ARBA00004651"/>
    </source>
</evidence>
<evidence type="ECO:0000256" key="9">
    <source>
        <dbReference type="ARBA" id="ARBA00022989"/>
    </source>
</evidence>
<evidence type="ECO:0000256" key="4">
    <source>
        <dbReference type="ARBA" id="ARBA00022475"/>
    </source>
</evidence>
<feature type="transmembrane region" description="Helical" evidence="12">
    <location>
        <begin position="245"/>
        <end position="263"/>
    </location>
</feature>
<dbReference type="GO" id="GO:0005886">
    <property type="term" value="C:plasma membrane"/>
    <property type="evidence" value="ECO:0007669"/>
    <property type="project" value="UniProtKB-SubCell"/>
</dbReference>
<evidence type="ECO:0000256" key="8">
    <source>
        <dbReference type="ARBA" id="ARBA00022982"/>
    </source>
</evidence>
<keyword evidence="8 12" id="KW-0249">Electron transport</keyword>
<dbReference type="Pfam" id="PF01654">
    <property type="entry name" value="Cyt_bd_oxida_I"/>
    <property type="match status" value="1"/>
</dbReference>
<comment type="subcellular location">
    <subcellularLocation>
        <location evidence="1">Cell membrane</location>
        <topology evidence="1">Multi-pass membrane protein</topology>
    </subcellularLocation>
</comment>
<proteinExistence type="inferred from homology"/>
<feature type="transmembrane region" description="Helical" evidence="12">
    <location>
        <begin position="57"/>
        <end position="75"/>
    </location>
</feature>
<dbReference type="InterPro" id="IPR002585">
    <property type="entry name" value="Cyt-d_ubiquinol_oxidase_su_1"/>
</dbReference>
<feature type="transmembrane region" description="Helical" evidence="12">
    <location>
        <begin position="197"/>
        <end position="215"/>
    </location>
</feature>
<keyword evidence="9 12" id="KW-1133">Transmembrane helix</keyword>
<feature type="transmembrane region" description="Helical" evidence="12">
    <location>
        <begin position="413"/>
        <end position="432"/>
    </location>
</feature>
<keyword evidence="6 12" id="KW-0812">Transmembrane</keyword>
<feature type="transmembrane region" description="Helical" evidence="12">
    <location>
        <begin position="16"/>
        <end position="36"/>
    </location>
</feature>
<evidence type="ECO:0000256" key="2">
    <source>
        <dbReference type="ARBA" id="ARBA00009819"/>
    </source>
</evidence>
<feature type="transmembrane region" description="Helical" evidence="12">
    <location>
        <begin position="373"/>
        <end position="393"/>
    </location>
</feature>
<comment type="similarity">
    <text evidence="2 12">Belongs to the cytochrome ubiquinol oxidase subunit 1 family.</text>
</comment>
<dbReference type="GO" id="GO:0070069">
    <property type="term" value="C:cytochrome complex"/>
    <property type="evidence" value="ECO:0007669"/>
    <property type="project" value="UniProtKB-UniRule"/>
</dbReference>
<keyword evidence="5 12" id="KW-0349">Heme</keyword>
<reference evidence="13" key="2">
    <citation type="submission" date="2021-09" db="EMBL/GenBank/DDBJ databases">
        <authorList>
            <person name="Gilroy R."/>
        </authorList>
    </citation>
    <scope>NUCLEOTIDE SEQUENCE</scope>
    <source>
        <strain evidence="13">ChiGjej5B5-22894</strain>
    </source>
</reference>
<evidence type="ECO:0000256" key="10">
    <source>
        <dbReference type="ARBA" id="ARBA00023004"/>
    </source>
</evidence>
<feature type="transmembrane region" description="Helical" evidence="12">
    <location>
        <begin position="464"/>
        <end position="486"/>
    </location>
</feature>
<keyword evidence="10 12" id="KW-0408">Iron</keyword>
<accession>A0A921MVE2</accession>
<comment type="caution">
    <text evidence="13">The sequence shown here is derived from an EMBL/GenBank/DDBJ whole genome shotgun (WGS) entry which is preliminary data.</text>
</comment>
<evidence type="ECO:0000256" key="7">
    <source>
        <dbReference type="ARBA" id="ARBA00022723"/>
    </source>
</evidence>
<dbReference type="GO" id="GO:0046872">
    <property type="term" value="F:metal ion binding"/>
    <property type="evidence" value="ECO:0007669"/>
    <property type="project" value="UniProtKB-UniRule"/>
</dbReference>
<evidence type="ECO:0000313" key="14">
    <source>
        <dbReference type="Proteomes" id="UP000742460"/>
    </source>
</evidence>
<dbReference type="PIRSF" id="PIRSF006446">
    <property type="entry name" value="Cyt_quinol_oxidase_1"/>
    <property type="match status" value="1"/>
</dbReference>
<evidence type="ECO:0000256" key="6">
    <source>
        <dbReference type="ARBA" id="ARBA00022692"/>
    </source>
</evidence>
<feature type="transmembrane region" description="Helical" evidence="12">
    <location>
        <begin position="95"/>
        <end position="119"/>
    </location>
</feature>
<keyword evidence="7 12" id="KW-0479">Metal-binding</keyword>
<dbReference type="GO" id="GO:0019646">
    <property type="term" value="P:aerobic electron transport chain"/>
    <property type="evidence" value="ECO:0007669"/>
    <property type="project" value="InterPro"/>
</dbReference>
<feature type="transmembrane region" description="Helical" evidence="12">
    <location>
        <begin position="131"/>
        <end position="154"/>
    </location>
</feature>
<organism evidence="13 14">
    <name type="scientific">Brachybacterium massiliense</name>
    <dbReference type="NCBI Taxonomy" id="1755098"/>
    <lineage>
        <taxon>Bacteria</taxon>
        <taxon>Bacillati</taxon>
        <taxon>Actinomycetota</taxon>
        <taxon>Actinomycetes</taxon>
        <taxon>Micrococcales</taxon>
        <taxon>Dermabacteraceae</taxon>
        <taxon>Brachybacterium</taxon>
    </lineage>
</organism>
<reference evidence="13" key="1">
    <citation type="journal article" date="2021" name="PeerJ">
        <title>Extensive microbial diversity within the chicken gut microbiome revealed by metagenomics and culture.</title>
        <authorList>
            <person name="Gilroy R."/>
            <person name="Ravi A."/>
            <person name="Getino M."/>
            <person name="Pursley I."/>
            <person name="Horton D.L."/>
            <person name="Alikhan N.F."/>
            <person name="Baker D."/>
            <person name="Gharbi K."/>
            <person name="Hall N."/>
            <person name="Watson M."/>
            <person name="Adriaenssens E.M."/>
            <person name="Foster-Nyarko E."/>
            <person name="Jarju S."/>
            <person name="Secka A."/>
            <person name="Antonio M."/>
            <person name="Oren A."/>
            <person name="Chaudhuri R.R."/>
            <person name="La Ragione R."/>
            <person name="Hildebrand F."/>
            <person name="Pallen M.J."/>
        </authorList>
    </citation>
    <scope>NUCLEOTIDE SEQUENCE</scope>
    <source>
        <strain evidence="13">ChiGjej5B5-22894</strain>
    </source>
</reference>
<dbReference type="Proteomes" id="UP000742460">
    <property type="component" value="Unassembled WGS sequence"/>
</dbReference>
<evidence type="ECO:0000256" key="12">
    <source>
        <dbReference type="PIRNR" id="PIRNR006446"/>
    </source>
</evidence>
<evidence type="ECO:0000256" key="11">
    <source>
        <dbReference type="ARBA" id="ARBA00023136"/>
    </source>
</evidence>